<organism evidence="1 2">
    <name type="scientific">Pseudomonas morbosilactucae</name>
    <dbReference type="NCBI Taxonomy" id="2938197"/>
    <lineage>
        <taxon>Bacteria</taxon>
        <taxon>Pseudomonadati</taxon>
        <taxon>Pseudomonadota</taxon>
        <taxon>Gammaproteobacteria</taxon>
        <taxon>Pseudomonadales</taxon>
        <taxon>Pseudomonadaceae</taxon>
        <taxon>Pseudomonas</taxon>
    </lineage>
</organism>
<dbReference type="EMBL" id="JALQCX010000049">
    <property type="protein sequence ID" value="MCK9816994.1"/>
    <property type="molecule type" value="Genomic_DNA"/>
</dbReference>
<dbReference type="Proteomes" id="UP001155163">
    <property type="component" value="Unassembled WGS sequence"/>
</dbReference>
<evidence type="ECO:0000313" key="1">
    <source>
        <dbReference type="EMBL" id="MCK9816994.1"/>
    </source>
</evidence>
<reference evidence="1 2" key="2">
    <citation type="journal article" date="2023" name="Plant Pathol.">
        <title>Dismantling and reorganizing Pseudomonas marginalis sensu#lato.</title>
        <authorList>
            <person name="Sawada H."/>
            <person name="Fujikawa T."/>
            <person name="Satou M."/>
        </authorList>
    </citation>
    <scope>NUCLEOTIDE SEQUENCE [LARGE SCALE GENOMIC DNA]</scope>
    <source>
        <strain evidence="1 2">MAFF 302046</strain>
    </source>
</reference>
<evidence type="ECO:0000313" key="2">
    <source>
        <dbReference type="Proteomes" id="UP001155163"/>
    </source>
</evidence>
<accession>A0ABT0JM52</accession>
<keyword evidence="2" id="KW-1185">Reference proteome</keyword>
<dbReference type="PROSITE" id="PS51257">
    <property type="entry name" value="PROKAR_LIPOPROTEIN"/>
    <property type="match status" value="1"/>
</dbReference>
<name>A0ABT0JM52_9PSED</name>
<protein>
    <submittedName>
        <fullName evidence="1">Type 1 fimbrial protein</fullName>
    </submittedName>
</protein>
<comment type="caution">
    <text evidence="1">The sequence shown here is derived from an EMBL/GenBank/DDBJ whole genome shotgun (WGS) entry which is preliminary data.</text>
</comment>
<dbReference type="RefSeq" id="WP_268263230.1">
    <property type="nucleotide sequence ID" value="NZ_JALQCX010000049.1"/>
</dbReference>
<sequence>MRGLLIGTGISVFFGVAGSCLAAPPMSQGVIRFSGSVVETPCRASETASPGGLELGQCPKAARGNVISVNPVATVGGLNRSGVKVKLLADSGTAQPYYQQRYVLVDTAGRPVTSGNYLVTLSLP</sequence>
<gene>
    <name evidence="1" type="ORF">M1B35_23420</name>
</gene>
<proteinExistence type="predicted"/>
<reference evidence="1 2" key="1">
    <citation type="journal article" date="2022" name="Int. J. Syst. Evol. Microbiol.">
        <title>Pseudomonas aegrilactucae sp. nov. and Pseudomonas morbosilactucae sp. nov., pathogens causing bacterial rot of lettuce in Japan.</title>
        <authorList>
            <person name="Sawada H."/>
            <person name="Fujikawa T."/>
            <person name="Satou M."/>
        </authorList>
    </citation>
    <scope>NUCLEOTIDE SEQUENCE [LARGE SCALE GENOMIC DNA]</scope>
    <source>
        <strain evidence="1 2">MAFF 302046</strain>
    </source>
</reference>